<organism evidence="2 3">
    <name type="scientific">Rhizobium aethiopicum</name>
    <dbReference type="NCBI Taxonomy" id="1138170"/>
    <lineage>
        <taxon>Bacteria</taxon>
        <taxon>Pseudomonadati</taxon>
        <taxon>Pseudomonadota</taxon>
        <taxon>Alphaproteobacteria</taxon>
        <taxon>Hyphomicrobiales</taxon>
        <taxon>Rhizobiaceae</taxon>
        <taxon>Rhizobium/Agrobacterium group</taxon>
        <taxon>Rhizobium</taxon>
    </lineage>
</organism>
<dbReference type="AlphaFoldDB" id="A0A7W6MJY7"/>
<dbReference type="Proteomes" id="UP000524492">
    <property type="component" value="Unassembled WGS sequence"/>
</dbReference>
<dbReference type="PANTHER" id="PTHR43566:SF2">
    <property type="entry name" value="DUF4143 DOMAIN-CONTAINING PROTEIN"/>
    <property type="match status" value="1"/>
</dbReference>
<accession>A0A7W6MJY7</accession>
<evidence type="ECO:0000259" key="1">
    <source>
        <dbReference type="Pfam" id="PF13635"/>
    </source>
</evidence>
<dbReference type="PANTHER" id="PTHR43566">
    <property type="entry name" value="CONSERVED PROTEIN"/>
    <property type="match status" value="1"/>
</dbReference>
<reference evidence="2 3" key="1">
    <citation type="submission" date="2020-08" db="EMBL/GenBank/DDBJ databases">
        <title>Genomic Encyclopedia of Type Strains, Phase IV (KMG-V): Genome sequencing to study the core and pangenomes of soil and plant-associated prokaryotes.</title>
        <authorList>
            <person name="Whitman W."/>
        </authorList>
    </citation>
    <scope>NUCLEOTIDE SEQUENCE [LARGE SCALE GENOMIC DNA]</scope>
    <source>
        <strain evidence="2 3">SEMIA 4074</strain>
    </source>
</reference>
<dbReference type="RefSeq" id="WP_246717794.1">
    <property type="nucleotide sequence ID" value="NZ_JACIFV010000010.1"/>
</dbReference>
<proteinExistence type="predicted"/>
<protein>
    <submittedName>
        <fullName evidence="2">Putative AAA+ superfamily ATPase</fullName>
    </submittedName>
</protein>
<comment type="caution">
    <text evidence="2">The sequence shown here is derived from an EMBL/GenBank/DDBJ whole genome shotgun (WGS) entry which is preliminary data.</text>
</comment>
<dbReference type="InterPro" id="IPR025420">
    <property type="entry name" value="DUF4143"/>
</dbReference>
<dbReference type="EMBL" id="JACIFV010000010">
    <property type="protein sequence ID" value="MBB4193066.1"/>
    <property type="molecule type" value="Genomic_DNA"/>
</dbReference>
<evidence type="ECO:0000313" key="2">
    <source>
        <dbReference type="EMBL" id="MBB4193066.1"/>
    </source>
</evidence>
<evidence type="ECO:0000313" key="3">
    <source>
        <dbReference type="Proteomes" id="UP000524492"/>
    </source>
</evidence>
<keyword evidence="3" id="KW-1185">Reference proteome</keyword>
<gene>
    <name evidence="2" type="ORF">GGD53_003230</name>
</gene>
<sequence length="123" mass="13414">MIGITTDRVRGERSLFGPILETFAANEILRLSTWSDVQTNIHHYRDKDQDEVDVILEDEMGSIAGFEIKASATVTPADFKGLRKVAAATGAAFKAGWVLYDGDKVLPFGDRLAAVPLSCLWSG</sequence>
<dbReference type="Pfam" id="PF13635">
    <property type="entry name" value="DUF4143"/>
    <property type="match status" value="1"/>
</dbReference>
<feature type="domain" description="DUF4143" evidence="1">
    <location>
        <begin position="2"/>
        <end position="71"/>
    </location>
</feature>
<name>A0A7W6MJY7_9HYPH</name>